<evidence type="ECO:0000259" key="9">
    <source>
        <dbReference type="PROSITE" id="PS50011"/>
    </source>
</evidence>
<dbReference type="InterPro" id="IPR000719">
    <property type="entry name" value="Prot_kinase_dom"/>
</dbReference>
<evidence type="ECO:0000256" key="2">
    <source>
        <dbReference type="ARBA" id="ARBA00022454"/>
    </source>
</evidence>
<dbReference type="SMART" id="SM00220">
    <property type="entry name" value="S_TKc"/>
    <property type="match status" value="1"/>
</dbReference>
<dbReference type="Pfam" id="PF08311">
    <property type="entry name" value="Mad3_BUB1_I"/>
    <property type="match status" value="1"/>
</dbReference>
<name>A0A8D8HA14_CULPI</name>
<dbReference type="GO" id="GO:0051754">
    <property type="term" value="P:meiotic sister chromatid cohesion, centromeric"/>
    <property type="evidence" value="ECO:0007669"/>
    <property type="project" value="TreeGrafter"/>
</dbReference>
<comment type="subcellular location">
    <subcellularLocation>
        <location evidence="1">Chromosome</location>
        <location evidence="1">Centromere</location>
        <location evidence="1">Kinetochore</location>
    </subcellularLocation>
</comment>
<keyword evidence="11" id="KW-0418">Kinase</keyword>
<dbReference type="InterPro" id="IPR015661">
    <property type="entry name" value="Bub1/Mad3"/>
</dbReference>
<dbReference type="Gene3D" id="1.10.510.10">
    <property type="entry name" value="Transferase(Phosphotransferase) domain 1"/>
    <property type="match status" value="1"/>
</dbReference>
<reference evidence="11" key="1">
    <citation type="submission" date="2021-05" db="EMBL/GenBank/DDBJ databases">
        <authorList>
            <person name="Alioto T."/>
            <person name="Alioto T."/>
            <person name="Gomez Garrido J."/>
        </authorList>
    </citation>
    <scope>NUCLEOTIDE SEQUENCE</scope>
</reference>
<evidence type="ECO:0000313" key="11">
    <source>
        <dbReference type="EMBL" id="CAG6530687.1"/>
    </source>
</evidence>
<dbReference type="EMBL" id="HBUE01202832">
    <property type="protein sequence ID" value="CAG6530687.1"/>
    <property type="molecule type" value="Transcribed_RNA"/>
</dbReference>
<dbReference type="Gene3D" id="1.25.40.430">
    <property type="match status" value="1"/>
</dbReference>
<dbReference type="GO" id="GO:0032991">
    <property type="term" value="C:protein-containing complex"/>
    <property type="evidence" value="ECO:0007669"/>
    <property type="project" value="UniProtKB-ARBA"/>
</dbReference>
<feature type="domain" description="Protein kinase" evidence="9">
    <location>
        <begin position="1234"/>
        <end position="1518"/>
    </location>
</feature>
<feature type="region of interest" description="Disordered" evidence="8">
    <location>
        <begin position="547"/>
        <end position="597"/>
    </location>
</feature>
<keyword evidence="11" id="KW-0808">Transferase</keyword>
<dbReference type="PROSITE" id="PS50011">
    <property type="entry name" value="PROTEIN_KINASE_DOM"/>
    <property type="match status" value="1"/>
</dbReference>
<sequence length="1518" mass="171218">MEDLEKTKENIVPLRGGRNMEQLEMVLTASEEQLKEGQRAHEERIQQYDGPDPLQPWYEYICWIEQTHPASGKQGANNAILLKCIAKFENDERYQQDHRFIKLCMKYIDTQSSPQELYQELYDRGIGTLCAELYIGWAYYYDAEDNFSQTDAIYQKGLDAGAVPKQELEQAHKQFGFSMSQRLLHKDECSKQKFQSTLVERRNALTSLKGQRNIHVGSIRTGLAVRSYNPGIVKQENVSPNENNSYAVPVFTGAGNSSKSNGASENHSIVRSFVNASRDRENVREPGPWSDAKSSKSRGPLFGASHGLRFEISEDSIEFIPIPVQVENLSRGIQLESNHKRTNYPQKPFEIAPCDDDKPSGFPLYDKTFLYCRGTKEDFCPEELRGYRYFKSRGIQNQMTARYDPIWANGAEAGIRLHPYHVREFKCDLKSDLKTDRPPVDRSWDDMQTRIREIYASPAGEELSMEELRLQKWKEGKIKRYIDKKHDDDMLRVDMDETVVQSKRVSFAPARGSIMPPAQFDRKPATPPVIVPPGMLMIYEEQPDELSVALPNSPPRSTAALRKSDKRRSEESPALKSAPKKASIDEDDDEEKGFAVPKPKSKVTIPIFVDDEAEPVESKESNDYYPNETCSTQVFNMFVKSQSTPLGMKSGARSSVAPLPRQHLMLEEMEEPAAPLQDENLAQIHQMKTSNENAEPESLTPSTSNSTQVQKQLSTIMERTETSTISGACSTKSSVSSPPLGELASPMIPSEQEQSVNHTDVNMKQAVKNLDQPLTFKIPETFEKPDDPKAAAMISPFVIHIDSTETMAKIPLVSKNALPAKLPATPIDEKENLELAEPISVPDEVTATTTTTSNLLLRKNLSHLPQREPVGVNSIMSFKMTTERTNTVPLPLVKHPAESAAAPAPAVKQINADDSLFELLVRTPSPKQAKAKSPPALVAATVEKQSEVAAKNSSFFDLADFQKTPEKKIQHVPNVISNVQAPTRDNPQPLKIQSVMGAINLEDFPSPPKRSSLEDMNTEIFSLHMNKMKNSTLLPGRFTEFEMPEKVAGVDISPPSNTHQAIGGKIDQLDFDISMSESKLKKIYLDDETKKKQDADGFKIPAPVFKSPPAIINLDDDDDDDDNNGDDLGKSIYIAKAVSPVEVRPQWEEIDEYFNPANNEYMKKEVDLDGTMQFIYQQTNSETDLDPFDPKLQEAFLEKMDFMSYIEELGTCCMVNKVQPLAKGMIETVNDVKFSVTKKIGEGTFGTVYSAKNLNTGEQVAMKQERPANLWEYYICLELRARINHDEILPGLMSVDYAIVGNNASVLVSQFSRFGNILDVANLIKRVTTKNIDEFIAMIITTQILSIIDHLHSCMIIHADIKPDNFLLMSPINMQSNIPCVQLIDFGVSIDLKLFPKGTTFKKIVTTECFTCIEMLERRPWTYQPDLYGVAGTTHVMLFGKYMEVQKDIINWNIKARMPRYFRKSMWDNYFVTMLNVRDCNEMPNLQTLRGMLLAEIEENDKYIRDKVNEFNQALLSA</sequence>
<dbReference type="InterPro" id="IPR017441">
    <property type="entry name" value="Protein_kinase_ATP_BS"/>
</dbReference>
<dbReference type="InterPro" id="IPR013212">
    <property type="entry name" value="Mad3/Bub1_I"/>
</dbReference>
<dbReference type="EMBL" id="HBUE01309020">
    <property type="protein sequence ID" value="CAG6582520.1"/>
    <property type="molecule type" value="Transcribed_RNA"/>
</dbReference>
<dbReference type="SMART" id="SM00777">
    <property type="entry name" value="Mad3_BUB1_I"/>
    <property type="match status" value="1"/>
</dbReference>
<dbReference type="Pfam" id="PF00069">
    <property type="entry name" value="Pkinase"/>
    <property type="match status" value="1"/>
</dbReference>
<keyword evidence="3 7" id="KW-0547">Nucleotide-binding</keyword>
<dbReference type="GO" id="GO:0005634">
    <property type="term" value="C:nucleus"/>
    <property type="evidence" value="ECO:0007669"/>
    <property type="project" value="TreeGrafter"/>
</dbReference>
<feature type="binding site" evidence="7">
    <location>
        <position position="1263"/>
    </location>
    <ligand>
        <name>ATP</name>
        <dbReference type="ChEBI" id="CHEBI:30616"/>
    </ligand>
</feature>
<proteinExistence type="predicted"/>
<evidence type="ECO:0000256" key="6">
    <source>
        <dbReference type="ARBA" id="ARBA00023328"/>
    </source>
</evidence>
<dbReference type="SUPFAM" id="SSF56112">
    <property type="entry name" value="Protein kinase-like (PK-like)"/>
    <property type="match status" value="1"/>
</dbReference>
<dbReference type="InterPro" id="IPR008271">
    <property type="entry name" value="Ser/Thr_kinase_AS"/>
</dbReference>
<keyword evidence="5 7" id="KW-0067">ATP-binding</keyword>
<evidence type="ECO:0000259" key="10">
    <source>
        <dbReference type="PROSITE" id="PS51489"/>
    </source>
</evidence>
<evidence type="ECO:0000256" key="7">
    <source>
        <dbReference type="PROSITE-ProRule" id="PRU10141"/>
    </source>
</evidence>
<keyword evidence="6" id="KW-0137">Centromere</keyword>
<dbReference type="FunFam" id="1.25.40.430:FF:000003">
    <property type="entry name" value="Checkpoint serine/threonine-protein kinase BUB1"/>
    <property type="match status" value="1"/>
</dbReference>
<dbReference type="GO" id="GO:0000776">
    <property type="term" value="C:kinetochore"/>
    <property type="evidence" value="ECO:0007669"/>
    <property type="project" value="UniProtKB-KW"/>
</dbReference>
<dbReference type="GO" id="GO:0007094">
    <property type="term" value="P:mitotic spindle assembly checkpoint signaling"/>
    <property type="evidence" value="ECO:0007669"/>
    <property type="project" value="InterPro"/>
</dbReference>
<dbReference type="PROSITE" id="PS00108">
    <property type="entry name" value="PROTEIN_KINASE_ST"/>
    <property type="match status" value="1"/>
</dbReference>
<evidence type="ECO:0000256" key="5">
    <source>
        <dbReference type="ARBA" id="ARBA00022840"/>
    </source>
</evidence>
<dbReference type="CDD" id="cd13981">
    <property type="entry name" value="STKc_Bub1_BubR1"/>
    <property type="match status" value="1"/>
</dbReference>
<feature type="region of interest" description="Disordered" evidence="8">
    <location>
        <begin position="689"/>
        <end position="708"/>
    </location>
</feature>
<dbReference type="GO" id="GO:0004672">
    <property type="term" value="F:protein kinase activity"/>
    <property type="evidence" value="ECO:0007669"/>
    <property type="project" value="InterPro"/>
</dbReference>
<evidence type="ECO:0000256" key="1">
    <source>
        <dbReference type="ARBA" id="ARBA00004629"/>
    </source>
</evidence>
<protein>
    <submittedName>
        <fullName evidence="11">Mitotic checkpoint serine/threonine-protein kinase BUB1</fullName>
    </submittedName>
</protein>
<dbReference type="PROSITE" id="PS00107">
    <property type="entry name" value="PROTEIN_KINASE_ATP"/>
    <property type="match status" value="1"/>
</dbReference>
<dbReference type="PANTHER" id="PTHR14030:SF4">
    <property type="entry name" value="BUB1 KINASE, ISOFORM A-RELATED"/>
    <property type="match status" value="1"/>
</dbReference>
<dbReference type="GO" id="GO:0005524">
    <property type="term" value="F:ATP binding"/>
    <property type="evidence" value="ECO:0007669"/>
    <property type="project" value="UniProtKB-UniRule"/>
</dbReference>
<evidence type="ECO:0000256" key="4">
    <source>
        <dbReference type="ARBA" id="ARBA00022838"/>
    </source>
</evidence>
<keyword evidence="2" id="KW-0158">Chromosome</keyword>
<feature type="region of interest" description="Disordered" evidence="8">
    <location>
        <begin position="274"/>
        <end position="298"/>
    </location>
</feature>
<accession>A0A8D8HA14</accession>
<dbReference type="PANTHER" id="PTHR14030">
    <property type="entry name" value="MITOTIC CHECKPOINT SERINE/THREONINE-PROTEIN KINASE BUB1"/>
    <property type="match status" value="1"/>
</dbReference>
<feature type="domain" description="BUB1 N-terminal" evidence="10">
    <location>
        <begin position="41"/>
        <end position="198"/>
    </location>
</feature>
<evidence type="ECO:0000256" key="8">
    <source>
        <dbReference type="SAM" id="MobiDB-lite"/>
    </source>
</evidence>
<organism evidence="11">
    <name type="scientific">Culex pipiens</name>
    <name type="common">House mosquito</name>
    <dbReference type="NCBI Taxonomy" id="7175"/>
    <lineage>
        <taxon>Eukaryota</taxon>
        <taxon>Metazoa</taxon>
        <taxon>Ecdysozoa</taxon>
        <taxon>Arthropoda</taxon>
        <taxon>Hexapoda</taxon>
        <taxon>Insecta</taxon>
        <taxon>Pterygota</taxon>
        <taxon>Neoptera</taxon>
        <taxon>Endopterygota</taxon>
        <taxon>Diptera</taxon>
        <taxon>Nematocera</taxon>
        <taxon>Culicoidea</taxon>
        <taxon>Culicidae</taxon>
        <taxon>Culicinae</taxon>
        <taxon>Culicini</taxon>
        <taxon>Culex</taxon>
        <taxon>Culex</taxon>
    </lineage>
</organism>
<dbReference type="PROSITE" id="PS51489">
    <property type="entry name" value="BUB1_N"/>
    <property type="match status" value="1"/>
</dbReference>
<keyword evidence="4" id="KW-0995">Kinetochore</keyword>
<dbReference type="InterPro" id="IPR011009">
    <property type="entry name" value="Kinase-like_dom_sf"/>
</dbReference>
<evidence type="ECO:0000256" key="3">
    <source>
        <dbReference type="ARBA" id="ARBA00022741"/>
    </source>
</evidence>